<proteinExistence type="predicted"/>
<dbReference type="InterPro" id="IPR031468">
    <property type="entry name" value="SMP_LBD"/>
</dbReference>
<dbReference type="GO" id="GO:0015914">
    <property type="term" value="P:phospholipid transport"/>
    <property type="evidence" value="ECO:0007669"/>
    <property type="project" value="TreeGrafter"/>
</dbReference>
<feature type="domain" description="PH" evidence="11">
    <location>
        <begin position="64"/>
        <end position="213"/>
    </location>
</feature>
<protein>
    <submittedName>
        <fullName evidence="13">LANO_0G10462g1_1</fullName>
    </submittedName>
</protein>
<dbReference type="GO" id="GO:1990456">
    <property type="term" value="P:mitochondrion-endoplasmic reticulum membrane tethering"/>
    <property type="evidence" value="ECO:0007669"/>
    <property type="project" value="TreeGrafter"/>
</dbReference>
<evidence type="ECO:0000256" key="5">
    <source>
        <dbReference type="ARBA" id="ARBA00022989"/>
    </source>
</evidence>
<feature type="region of interest" description="Disordered" evidence="9">
    <location>
        <begin position="637"/>
        <end position="740"/>
    </location>
</feature>
<evidence type="ECO:0000256" key="3">
    <source>
        <dbReference type="ARBA" id="ARBA00022692"/>
    </source>
</evidence>
<organism evidence="13 14">
    <name type="scientific">Lachancea nothofagi CBS 11611</name>
    <dbReference type="NCBI Taxonomy" id="1266666"/>
    <lineage>
        <taxon>Eukaryota</taxon>
        <taxon>Fungi</taxon>
        <taxon>Dikarya</taxon>
        <taxon>Ascomycota</taxon>
        <taxon>Saccharomycotina</taxon>
        <taxon>Saccharomycetes</taxon>
        <taxon>Saccharomycetales</taxon>
        <taxon>Saccharomycetaceae</taxon>
        <taxon>Lachancea</taxon>
    </lineage>
</organism>
<gene>
    <name evidence="13" type="ORF">LANO_0G10462G</name>
</gene>
<feature type="domain" description="SMP-LTD" evidence="12">
    <location>
        <begin position="253"/>
        <end position="444"/>
    </location>
</feature>
<evidence type="ECO:0000256" key="9">
    <source>
        <dbReference type="SAM" id="MobiDB-lite"/>
    </source>
</evidence>
<reference evidence="14" key="1">
    <citation type="submission" date="2016-03" db="EMBL/GenBank/DDBJ databases">
        <authorList>
            <person name="Devillers Hugo."/>
        </authorList>
    </citation>
    <scope>NUCLEOTIDE SEQUENCE [LARGE SCALE GENOMIC DNA]</scope>
</reference>
<dbReference type="PANTHER" id="PTHR13466:SF19">
    <property type="entry name" value="NUCLEUS-VACUOLE JUNCTION PROTEIN 2"/>
    <property type="match status" value="1"/>
</dbReference>
<dbReference type="SUPFAM" id="SSF50729">
    <property type="entry name" value="PH domain-like"/>
    <property type="match status" value="1"/>
</dbReference>
<evidence type="ECO:0000256" key="6">
    <source>
        <dbReference type="ARBA" id="ARBA00023055"/>
    </source>
</evidence>
<keyword evidence="2" id="KW-0813">Transport</keyword>
<dbReference type="CDD" id="cd21675">
    <property type="entry name" value="SMP_TEX2"/>
    <property type="match status" value="1"/>
</dbReference>
<feature type="compositionally biased region" description="Polar residues" evidence="9">
    <location>
        <begin position="698"/>
        <end position="715"/>
    </location>
</feature>
<sequence length="832" mass="93303">MISLSTVLFIYLFGGLTFPLVVVYALFIAAPNARKAAVLSPEILIPDVSPDFKVGAFEEAKGVKVVKKGWLSVTTKYYYHATELQELEDNENLSSRDKLKKKHHFYALLKHGNLFLYRDDSADASVAHVIVLKDSFVSLWPRNPQAEAPDGSLYTKKMCIAIFKNGIVGINADGQLEFATQAQDSKRLDHFFLYVSNNIEKEDWYFALINASKVSLPDISHNQELNANVSAETAHFPTRDMLYLIQTLNSNEGQATTKWLNAILGRLFLGLQQTEMLSEYLRERLYKKLTKINKPGFLDDLVVERVDAGNAAPIFTHPSLKEITPNGLTKVGFQLFYKGNLSLIISTKATINLGSRFKTREVTLQLSITVKEITGPMLVIIKPPPSNRIWYSFETEPYIDLDVEPIVSTKQLSYNMVTNAIKSKFREAIKESLVMPFMDDIPFHNTTSEFYRGGVWEHAKPSNNRNDRDDEDAHAQEEKRGSWCEPKVNDSQRVSTDAHESHSSSSLGSGLENYTLGGTKESGPEPTSIRQRTLQKVETFKSKLKTKAESIASSAESDESEEHNMKSRNSFENHGFLDSDDTKNSKNYFNAGMKKVGKWYKGNVSNSVSSNDDATNDFNAETQSDLRMISNRRTLPKAKEREFLKSPKIGGRRTSDAAEMFAKSKQRSTSINSSKGASMGNNYSFSHTPPHSPLLPNTWPNQETNGDNSSNNTKSHVNHGEQGEQPSTITPEPDSEAKERVRLDIDSKAAEGNVANEIVEDYVGGNEAGEQQEFERPAVVQNSQRVCLQELNRRRPVPPLRAYNERNVEKEPKEKISPALTIDQISAEVTSE</sequence>
<evidence type="ECO:0000256" key="2">
    <source>
        <dbReference type="ARBA" id="ARBA00022448"/>
    </source>
</evidence>
<dbReference type="PROSITE" id="PS50003">
    <property type="entry name" value="PH_DOMAIN"/>
    <property type="match status" value="1"/>
</dbReference>
<accession>A0A1G4KIV0</accession>
<dbReference type="EMBL" id="LT598453">
    <property type="protein sequence ID" value="SCV04481.1"/>
    <property type="molecule type" value="Genomic_DNA"/>
</dbReference>
<name>A0A1G4KIV0_9SACH</name>
<dbReference type="AlphaFoldDB" id="A0A1G4KIV0"/>
<keyword evidence="4" id="KW-0256">Endoplasmic reticulum</keyword>
<keyword evidence="7" id="KW-0446">Lipid-binding</keyword>
<dbReference type="GO" id="GO:0005789">
    <property type="term" value="C:endoplasmic reticulum membrane"/>
    <property type="evidence" value="ECO:0007669"/>
    <property type="project" value="UniProtKB-SubCell"/>
</dbReference>
<keyword evidence="6" id="KW-0445">Lipid transport</keyword>
<feature type="region of interest" description="Disordered" evidence="9">
    <location>
        <begin position="459"/>
        <end position="532"/>
    </location>
</feature>
<keyword evidence="5 10" id="KW-1133">Transmembrane helix</keyword>
<feature type="transmembrane region" description="Helical" evidence="10">
    <location>
        <begin position="7"/>
        <end position="30"/>
    </location>
</feature>
<dbReference type="PANTHER" id="PTHR13466">
    <property type="entry name" value="TEX2 PROTEIN-RELATED"/>
    <property type="match status" value="1"/>
</dbReference>
<evidence type="ECO:0000256" key="10">
    <source>
        <dbReference type="SAM" id="Phobius"/>
    </source>
</evidence>
<keyword evidence="14" id="KW-1185">Reference proteome</keyword>
<dbReference type="GO" id="GO:0008289">
    <property type="term" value="F:lipid binding"/>
    <property type="evidence" value="ECO:0007669"/>
    <property type="project" value="UniProtKB-KW"/>
</dbReference>
<evidence type="ECO:0000256" key="7">
    <source>
        <dbReference type="ARBA" id="ARBA00023121"/>
    </source>
</evidence>
<dbReference type="Proteomes" id="UP000189911">
    <property type="component" value="Chromosome G"/>
</dbReference>
<evidence type="ECO:0000259" key="12">
    <source>
        <dbReference type="PROSITE" id="PS51847"/>
    </source>
</evidence>
<feature type="compositionally biased region" description="Polar residues" evidence="9">
    <location>
        <begin position="667"/>
        <end position="689"/>
    </location>
</feature>
<dbReference type="PROSITE" id="PS51847">
    <property type="entry name" value="SMP"/>
    <property type="match status" value="1"/>
</dbReference>
<dbReference type="GO" id="GO:0032865">
    <property type="term" value="C:ERMES complex"/>
    <property type="evidence" value="ECO:0007669"/>
    <property type="project" value="TreeGrafter"/>
</dbReference>
<evidence type="ECO:0000313" key="14">
    <source>
        <dbReference type="Proteomes" id="UP000189911"/>
    </source>
</evidence>
<feature type="region of interest" description="Disordered" evidence="9">
    <location>
        <begin position="544"/>
        <end position="583"/>
    </location>
</feature>
<evidence type="ECO:0000259" key="11">
    <source>
        <dbReference type="PROSITE" id="PS50003"/>
    </source>
</evidence>
<comment type="subcellular location">
    <subcellularLocation>
        <location evidence="1">Endoplasmic reticulum membrane</location>
    </subcellularLocation>
</comment>
<evidence type="ECO:0000256" key="8">
    <source>
        <dbReference type="ARBA" id="ARBA00023136"/>
    </source>
</evidence>
<dbReference type="InterPro" id="IPR001849">
    <property type="entry name" value="PH_domain"/>
</dbReference>
<keyword evidence="3 10" id="KW-0812">Transmembrane</keyword>
<evidence type="ECO:0000313" key="13">
    <source>
        <dbReference type="EMBL" id="SCV04481.1"/>
    </source>
</evidence>
<feature type="compositionally biased region" description="Basic and acidic residues" evidence="9">
    <location>
        <begin position="459"/>
        <end position="502"/>
    </location>
</feature>
<evidence type="ECO:0000256" key="1">
    <source>
        <dbReference type="ARBA" id="ARBA00004586"/>
    </source>
</evidence>
<feature type="compositionally biased region" description="Low complexity" evidence="9">
    <location>
        <begin position="503"/>
        <end position="512"/>
    </location>
</feature>
<dbReference type="OrthoDB" id="26740at2759"/>
<feature type="compositionally biased region" description="Basic and acidic residues" evidence="9">
    <location>
        <begin position="562"/>
        <end position="583"/>
    </location>
</feature>
<keyword evidence="8 10" id="KW-0472">Membrane</keyword>
<dbReference type="SMART" id="SM00233">
    <property type="entry name" value="PH"/>
    <property type="match status" value="1"/>
</dbReference>
<evidence type="ECO:0000256" key="4">
    <source>
        <dbReference type="ARBA" id="ARBA00022824"/>
    </source>
</evidence>